<sequence length="606" mass="68552">MLLEKLEMKKFNPFSLKARIYAHIPELRKEADLEIVKRAQACPLMYTALALLIYFTTTLPQDFPIFINTVISLIILLSIGISVFGYYYGKRIDLHPDHYRRIFFAITLIMVALWGWLGAFVLSYYGIESTSLTILVTLSGLGVGGIAALSPNLRLTQAYLVLLLWPSILVAFLLGGTKLFAWGILITFFYAYLSLAAKQFYEEYWQRLYQNYILSIRNIELQKAKEEVEKANKTKDEFLANMSHEIRTPMNGIIGMTELALETNLTAEQRDYLNVVKSSADALLAIINDILDFSKIEAGKLDLEEIDFNLYDMIGDMIKPLAIQSQDKKVELVYFIDPEVPIFIKGDPIRLRQILVNLIGNAIKFTEKGQIVLEVVPEEKQQEKIRIKFAVHDTGIGIPKKAQDKIFESFVQADSSVTRKFGGTGLGLAICMRLVKMMNGKIWLESPSPYKSSKPGGPGTSFFFIVELGKTEVREVAVYRNFQKNLKGLRVLLVDDNPINRKYFQKILEKNKLQVVGVEDGPKALKILQEDSKFDLIITDSQMPVMDGFEFSEKVRAIAAFKEIPIILLTSSGTRGDSEKCKKIGINAYLPKPVKLSDFLKAIQVT</sequence>
<evidence type="ECO:0000256" key="2">
    <source>
        <dbReference type="ARBA" id="ARBA00012438"/>
    </source>
</evidence>
<evidence type="ECO:0000313" key="16">
    <source>
        <dbReference type="EMBL" id="HHE55641.1"/>
    </source>
</evidence>
<feature type="transmembrane region" description="Helical" evidence="13">
    <location>
        <begin position="101"/>
        <end position="125"/>
    </location>
</feature>
<keyword evidence="13" id="KW-0472">Membrane</keyword>
<dbReference type="EC" id="2.7.13.3" evidence="2"/>
<evidence type="ECO:0000256" key="13">
    <source>
        <dbReference type="SAM" id="Phobius"/>
    </source>
</evidence>
<comment type="caution">
    <text evidence="16">The sequence shown here is derived from an EMBL/GenBank/DDBJ whole genome shotgun (WGS) entry which is preliminary data.</text>
</comment>
<dbReference type="InterPro" id="IPR036890">
    <property type="entry name" value="HATPase_C_sf"/>
</dbReference>
<dbReference type="AlphaFoldDB" id="A0A7V5H4C6"/>
<keyword evidence="3 11" id="KW-0597">Phosphoprotein</keyword>
<proteinExistence type="predicted"/>
<comment type="catalytic activity">
    <reaction evidence="1">
        <text>ATP + protein L-histidine = ADP + protein N-phospho-L-histidine.</text>
        <dbReference type="EC" id="2.7.13.3"/>
    </reaction>
</comment>
<evidence type="ECO:0000256" key="1">
    <source>
        <dbReference type="ARBA" id="ARBA00000085"/>
    </source>
</evidence>
<dbReference type="PROSITE" id="PS50109">
    <property type="entry name" value="HIS_KIN"/>
    <property type="match status" value="1"/>
</dbReference>
<evidence type="ECO:0000256" key="7">
    <source>
        <dbReference type="ARBA" id="ARBA00022840"/>
    </source>
</evidence>
<keyword evidence="13" id="KW-1133">Transmembrane helix</keyword>
<dbReference type="CDD" id="cd00082">
    <property type="entry name" value="HisKA"/>
    <property type="match status" value="1"/>
</dbReference>
<dbReference type="GO" id="GO:0005524">
    <property type="term" value="F:ATP binding"/>
    <property type="evidence" value="ECO:0007669"/>
    <property type="project" value="UniProtKB-KW"/>
</dbReference>
<evidence type="ECO:0000259" key="14">
    <source>
        <dbReference type="PROSITE" id="PS50109"/>
    </source>
</evidence>
<keyword evidence="7" id="KW-0067">ATP-binding</keyword>
<organism evidence="16">
    <name type="scientific">Caldithrix abyssi</name>
    <dbReference type="NCBI Taxonomy" id="187145"/>
    <lineage>
        <taxon>Bacteria</taxon>
        <taxon>Pseudomonadati</taxon>
        <taxon>Calditrichota</taxon>
        <taxon>Calditrichia</taxon>
        <taxon>Calditrichales</taxon>
        <taxon>Calditrichaceae</taxon>
        <taxon>Caldithrix</taxon>
    </lineage>
</organism>
<dbReference type="SMART" id="SM00448">
    <property type="entry name" value="REC"/>
    <property type="match status" value="1"/>
</dbReference>
<evidence type="ECO:0000256" key="6">
    <source>
        <dbReference type="ARBA" id="ARBA00022777"/>
    </source>
</evidence>
<reference evidence="16" key="1">
    <citation type="journal article" date="2020" name="mSystems">
        <title>Genome- and Community-Level Interaction Insights into Carbon Utilization and Element Cycling Functions of Hydrothermarchaeota in Hydrothermal Sediment.</title>
        <authorList>
            <person name="Zhou Z."/>
            <person name="Liu Y."/>
            <person name="Xu W."/>
            <person name="Pan J."/>
            <person name="Luo Z.H."/>
            <person name="Li M."/>
        </authorList>
    </citation>
    <scope>NUCLEOTIDE SEQUENCE [LARGE SCALE GENOMIC DNA]</scope>
    <source>
        <strain evidence="16">HyVt-76</strain>
    </source>
</reference>
<dbReference type="CDD" id="cd16922">
    <property type="entry name" value="HATPase_EvgS-ArcB-TorS-like"/>
    <property type="match status" value="1"/>
</dbReference>
<keyword evidence="13" id="KW-0812">Transmembrane</keyword>
<evidence type="ECO:0000256" key="5">
    <source>
        <dbReference type="ARBA" id="ARBA00022741"/>
    </source>
</evidence>
<feature type="domain" description="Histidine kinase" evidence="14">
    <location>
        <begin position="241"/>
        <end position="470"/>
    </location>
</feature>
<dbReference type="InterPro" id="IPR004358">
    <property type="entry name" value="Sig_transdc_His_kin-like_C"/>
</dbReference>
<evidence type="ECO:0000256" key="12">
    <source>
        <dbReference type="SAM" id="Coils"/>
    </source>
</evidence>
<dbReference type="FunFam" id="1.10.287.130:FF:000002">
    <property type="entry name" value="Two-component osmosensing histidine kinase"/>
    <property type="match status" value="1"/>
</dbReference>
<evidence type="ECO:0000259" key="15">
    <source>
        <dbReference type="PROSITE" id="PS50110"/>
    </source>
</evidence>
<keyword evidence="4" id="KW-0808">Transferase</keyword>
<dbReference type="PRINTS" id="PR00344">
    <property type="entry name" value="BCTRLSENSOR"/>
</dbReference>
<dbReference type="FunFam" id="3.30.565.10:FF:000010">
    <property type="entry name" value="Sensor histidine kinase RcsC"/>
    <property type="match status" value="1"/>
</dbReference>
<keyword evidence="6" id="KW-0418">Kinase</keyword>
<dbReference type="InterPro" id="IPR011006">
    <property type="entry name" value="CheY-like_superfamily"/>
</dbReference>
<comment type="subunit">
    <text evidence="9">At low DSF concentrations, interacts with RpfF.</text>
</comment>
<dbReference type="PANTHER" id="PTHR45339:SF1">
    <property type="entry name" value="HYBRID SIGNAL TRANSDUCTION HISTIDINE KINASE J"/>
    <property type="match status" value="1"/>
</dbReference>
<dbReference type="Pfam" id="PF02518">
    <property type="entry name" value="HATPase_c"/>
    <property type="match status" value="1"/>
</dbReference>
<dbReference type="GO" id="GO:0000155">
    <property type="term" value="F:phosphorelay sensor kinase activity"/>
    <property type="evidence" value="ECO:0007669"/>
    <property type="project" value="InterPro"/>
</dbReference>
<dbReference type="Proteomes" id="UP000886111">
    <property type="component" value="Unassembled WGS sequence"/>
</dbReference>
<dbReference type="Gene3D" id="1.10.287.130">
    <property type="match status" value="1"/>
</dbReference>
<feature type="transmembrane region" description="Helical" evidence="13">
    <location>
        <begin position="65"/>
        <end position="89"/>
    </location>
</feature>
<dbReference type="SUPFAM" id="SSF47384">
    <property type="entry name" value="Homodimeric domain of signal transducing histidine kinase"/>
    <property type="match status" value="1"/>
</dbReference>
<keyword evidence="8" id="KW-0902">Two-component regulatory system</keyword>
<dbReference type="CDD" id="cd17546">
    <property type="entry name" value="REC_hyHK_CKI1_RcsC-like"/>
    <property type="match status" value="1"/>
</dbReference>
<feature type="transmembrane region" description="Helical" evidence="13">
    <location>
        <begin position="131"/>
        <end position="149"/>
    </location>
</feature>
<gene>
    <name evidence="16" type="ORF">ENL21_07655</name>
</gene>
<dbReference type="Gene3D" id="3.30.565.10">
    <property type="entry name" value="Histidine kinase-like ATPase, C-terminal domain"/>
    <property type="match status" value="1"/>
</dbReference>
<feature type="transmembrane region" description="Helical" evidence="13">
    <location>
        <begin position="41"/>
        <end position="59"/>
    </location>
</feature>
<dbReference type="InterPro" id="IPR001789">
    <property type="entry name" value="Sig_transdc_resp-reg_receiver"/>
</dbReference>
<dbReference type="InterPro" id="IPR005467">
    <property type="entry name" value="His_kinase_dom"/>
</dbReference>
<evidence type="ECO:0000256" key="4">
    <source>
        <dbReference type="ARBA" id="ARBA00022679"/>
    </source>
</evidence>
<dbReference type="Pfam" id="PF00072">
    <property type="entry name" value="Response_reg"/>
    <property type="match status" value="1"/>
</dbReference>
<dbReference type="Pfam" id="PF00512">
    <property type="entry name" value="HisKA"/>
    <property type="match status" value="1"/>
</dbReference>
<keyword evidence="5" id="KW-0547">Nucleotide-binding</keyword>
<dbReference type="SMART" id="SM00387">
    <property type="entry name" value="HATPase_c"/>
    <property type="match status" value="1"/>
</dbReference>
<feature type="transmembrane region" description="Helical" evidence="13">
    <location>
        <begin position="156"/>
        <end position="174"/>
    </location>
</feature>
<feature type="coiled-coil region" evidence="12">
    <location>
        <begin position="214"/>
        <end position="241"/>
    </location>
</feature>
<feature type="domain" description="Response regulatory" evidence="15">
    <location>
        <begin position="490"/>
        <end position="606"/>
    </location>
</feature>
<keyword evidence="12" id="KW-0175">Coiled coil</keyword>
<dbReference type="PANTHER" id="PTHR45339">
    <property type="entry name" value="HYBRID SIGNAL TRANSDUCTION HISTIDINE KINASE J"/>
    <property type="match status" value="1"/>
</dbReference>
<dbReference type="InterPro" id="IPR003661">
    <property type="entry name" value="HisK_dim/P_dom"/>
</dbReference>
<dbReference type="PROSITE" id="PS50110">
    <property type="entry name" value="RESPONSE_REGULATORY"/>
    <property type="match status" value="1"/>
</dbReference>
<dbReference type="SUPFAM" id="SSF55874">
    <property type="entry name" value="ATPase domain of HSP90 chaperone/DNA topoisomerase II/histidine kinase"/>
    <property type="match status" value="1"/>
</dbReference>
<evidence type="ECO:0000256" key="10">
    <source>
        <dbReference type="ARBA" id="ARBA00068150"/>
    </source>
</evidence>
<evidence type="ECO:0000256" key="3">
    <source>
        <dbReference type="ARBA" id="ARBA00022553"/>
    </source>
</evidence>
<dbReference type="Gene3D" id="3.40.50.2300">
    <property type="match status" value="1"/>
</dbReference>
<dbReference type="InterPro" id="IPR003594">
    <property type="entry name" value="HATPase_dom"/>
</dbReference>
<dbReference type="SUPFAM" id="SSF52172">
    <property type="entry name" value="CheY-like"/>
    <property type="match status" value="1"/>
</dbReference>
<evidence type="ECO:0000256" key="8">
    <source>
        <dbReference type="ARBA" id="ARBA00023012"/>
    </source>
</evidence>
<dbReference type="SMART" id="SM00388">
    <property type="entry name" value="HisKA"/>
    <property type="match status" value="1"/>
</dbReference>
<evidence type="ECO:0000256" key="11">
    <source>
        <dbReference type="PROSITE-ProRule" id="PRU00169"/>
    </source>
</evidence>
<dbReference type="InterPro" id="IPR036097">
    <property type="entry name" value="HisK_dim/P_sf"/>
</dbReference>
<evidence type="ECO:0000256" key="9">
    <source>
        <dbReference type="ARBA" id="ARBA00064003"/>
    </source>
</evidence>
<name>A0A7V5H4C6_CALAY</name>
<protein>
    <recommendedName>
        <fullName evidence="10">Sensory/regulatory protein RpfC</fullName>
        <ecNumber evidence="2">2.7.13.3</ecNumber>
    </recommendedName>
</protein>
<feature type="non-terminal residue" evidence="16">
    <location>
        <position position="606"/>
    </location>
</feature>
<accession>A0A7V5H4C6</accession>
<feature type="modified residue" description="4-aspartylphosphate" evidence="11">
    <location>
        <position position="540"/>
    </location>
</feature>
<dbReference type="EMBL" id="DRTD01000568">
    <property type="protein sequence ID" value="HHE55641.1"/>
    <property type="molecule type" value="Genomic_DNA"/>
</dbReference>